<accession>A0A1Y5SR03</accession>
<dbReference type="SUPFAM" id="SSF46785">
    <property type="entry name" value="Winged helix' DNA-binding domain"/>
    <property type="match status" value="1"/>
</dbReference>
<dbReference type="Pfam" id="PF03466">
    <property type="entry name" value="LysR_substrate"/>
    <property type="match status" value="1"/>
</dbReference>
<dbReference type="InterPro" id="IPR036388">
    <property type="entry name" value="WH-like_DNA-bd_sf"/>
</dbReference>
<feature type="domain" description="HTH lysR-type" evidence="5">
    <location>
        <begin position="1"/>
        <end position="58"/>
    </location>
</feature>
<dbReference type="PROSITE" id="PS50931">
    <property type="entry name" value="HTH_LYSR"/>
    <property type="match status" value="1"/>
</dbReference>
<dbReference type="PANTHER" id="PTHR30126:SF2">
    <property type="entry name" value="HTH-TYPE TRANSCRIPTIONAL REGULATOR YJIE"/>
    <property type="match status" value="1"/>
</dbReference>
<proteinExistence type="inferred from homology"/>
<dbReference type="InterPro" id="IPR000847">
    <property type="entry name" value="LysR_HTH_N"/>
</dbReference>
<evidence type="ECO:0000256" key="2">
    <source>
        <dbReference type="ARBA" id="ARBA00023015"/>
    </source>
</evidence>
<evidence type="ECO:0000256" key="3">
    <source>
        <dbReference type="ARBA" id="ARBA00023125"/>
    </source>
</evidence>
<protein>
    <submittedName>
        <fullName evidence="6">HTH-type transcriptional regulator YjiE</fullName>
    </submittedName>
</protein>
<dbReference type="RefSeq" id="WP_159453139.1">
    <property type="nucleotide sequence ID" value="NZ_FWFT01000003.1"/>
</dbReference>
<comment type="similarity">
    <text evidence="1">Belongs to the LysR transcriptional regulatory family.</text>
</comment>
<dbReference type="InterPro" id="IPR036390">
    <property type="entry name" value="WH_DNA-bd_sf"/>
</dbReference>
<gene>
    <name evidence="6" type="primary">yjiE</name>
    <name evidence="6" type="ORF">PSJ8397_02400</name>
</gene>
<dbReference type="Gene3D" id="1.10.10.10">
    <property type="entry name" value="Winged helix-like DNA-binding domain superfamily/Winged helix DNA-binding domain"/>
    <property type="match status" value="1"/>
</dbReference>
<keyword evidence="3" id="KW-0238">DNA-binding</keyword>
<dbReference type="CDD" id="cd05466">
    <property type="entry name" value="PBP2_LTTR_substrate"/>
    <property type="match status" value="1"/>
</dbReference>
<evidence type="ECO:0000256" key="4">
    <source>
        <dbReference type="ARBA" id="ARBA00023163"/>
    </source>
</evidence>
<name>A0A1Y5SR03_9RHOB</name>
<organism evidence="6 7">
    <name type="scientific">Pseudooctadecabacter jejudonensis</name>
    <dbReference type="NCBI Taxonomy" id="1391910"/>
    <lineage>
        <taxon>Bacteria</taxon>
        <taxon>Pseudomonadati</taxon>
        <taxon>Pseudomonadota</taxon>
        <taxon>Alphaproteobacteria</taxon>
        <taxon>Rhodobacterales</taxon>
        <taxon>Paracoccaceae</taxon>
        <taxon>Pseudooctadecabacter</taxon>
    </lineage>
</organism>
<evidence type="ECO:0000259" key="5">
    <source>
        <dbReference type="PROSITE" id="PS50931"/>
    </source>
</evidence>
<dbReference type="PANTHER" id="PTHR30126">
    <property type="entry name" value="HTH-TYPE TRANSCRIPTIONAL REGULATOR"/>
    <property type="match status" value="1"/>
</dbReference>
<evidence type="ECO:0000256" key="1">
    <source>
        <dbReference type="ARBA" id="ARBA00009437"/>
    </source>
</evidence>
<dbReference type="SUPFAM" id="SSF53850">
    <property type="entry name" value="Periplasmic binding protein-like II"/>
    <property type="match status" value="1"/>
</dbReference>
<reference evidence="6 7" key="1">
    <citation type="submission" date="2017-03" db="EMBL/GenBank/DDBJ databases">
        <authorList>
            <person name="Afonso C.L."/>
            <person name="Miller P.J."/>
            <person name="Scott M.A."/>
            <person name="Spackman E."/>
            <person name="Goraichik I."/>
            <person name="Dimitrov K.M."/>
            <person name="Suarez D.L."/>
            <person name="Swayne D.E."/>
        </authorList>
    </citation>
    <scope>NUCLEOTIDE SEQUENCE [LARGE SCALE GENOMIC DNA]</scope>
    <source>
        <strain evidence="6 7">CECT 8397</strain>
    </source>
</reference>
<dbReference type="OrthoDB" id="528082at2"/>
<evidence type="ECO:0000313" key="7">
    <source>
        <dbReference type="Proteomes" id="UP000193623"/>
    </source>
</evidence>
<keyword evidence="2" id="KW-0805">Transcription regulation</keyword>
<dbReference type="EMBL" id="FWFT01000003">
    <property type="protein sequence ID" value="SLN45740.1"/>
    <property type="molecule type" value="Genomic_DNA"/>
</dbReference>
<dbReference type="PRINTS" id="PR00039">
    <property type="entry name" value="HTHLYSR"/>
</dbReference>
<dbReference type="Pfam" id="PF00126">
    <property type="entry name" value="HTH_1"/>
    <property type="match status" value="1"/>
</dbReference>
<dbReference type="GO" id="GO:0000976">
    <property type="term" value="F:transcription cis-regulatory region binding"/>
    <property type="evidence" value="ECO:0007669"/>
    <property type="project" value="TreeGrafter"/>
</dbReference>
<keyword evidence="4" id="KW-0804">Transcription</keyword>
<dbReference type="AlphaFoldDB" id="A0A1Y5SR03"/>
<keyword evidence="7" id="KW-1185">Reference proteome</keyword>
<dbReference type="Proteomes" id="UP000193623">
    <property type="component" value="Unassembled WGS sequence"/>
</dbReference>
<dbReference type="GO" id="GO:0003700">
    <property type="term" value="F:DNA-binding transcription factor activity"/>
    <property type="evidence" value="ECO:0007669"/>
    <property type="project" value="InterPro"/>
</dbReference>
<evidence type="ECO:0000313" key="6">
    <source>
        <dbReference type="EMBL" id="SLN45740.1"/>
    </source>
</evidence>
<dbReference type="InterPro" id="IPR005119">
    <property type="entry name" value="LysR_subst-bd"/>
</dbReference>
<sequence length="298" mass="33252">MEIAWLQDFVALAQTGVFARAAEKRNVTQPAFTRRIKRLEYALGAEIIDRSVHPVVLTEAGQKFLPTAQSMIYEWERSRTELSEAGASSEKIRIATLQSLSVSYVPNMIKNLYPNGRAPYFQIVADNFAGCIEALISGDVDAMLCYSHKDIQTGDHVLDRASYCIGEDRLIPVSRVDHDEPVFSLRDQDVPYLKYSKISFLGRTTNLMIERCPEPPSLLPVYEDSIAAALKSAVIEGLGIAWLPKALVQDELAAGTLQNISPDAGLFEVPIKVSLYEGKRKETRSTGRFWDKVRLLAE</sequence>
<dbReference type="Gene3D" id="3.40.190.290">
    <property type="match status" value="1"/>
</dbReference>